<dbReference type="AlphaFoldDB" id="A0A370FXU3"/>
<keyword evidence="2" id="KW-1185">Reference proteome</keyword>
<name>A0A370FXU3_9COXI</name>
<evidence type="ECO:0000313" key="2">
    <source>
        <dbReference type="Proteomes" id="UP000254720"/>
    </source>
</evidence>
<reference evidence="1 2" key="1">
    <citation type="submission" date="2018-07" db="EMBL/GenBank/DDBJ databases">
        <title>Genomic Encyclopedia of Type Strains, Phase IV (KMG-IV): sequencing the most valuable type-strain genomes for metagenomic binning, comparative biology and taxonomic classification.</title>
        <authorList>
            <person name="Goeker M."/>
        </authorList>
    </citation>
    <scope>NUCLEOTIDE SEQUENCE [LARGE SCALE GENOMIC DNA]</scope>
    <source>
        <strain evidence="1 2">DSM 16500</strain>
    </source>
</reference>
<dbReference type="Pfam" id="PF08889">
    <property type="entry name" value="WbqC"/>
    <property type="match status" value="1"/>
</dbReference>
<gene>
    <name evidence="1" type="ORF">C8D86_1561</name>
</gene>
<proteinExistence type="predicted"/>
<organism evidence="1 2">
    <name type="scientific">Aquicella lusitana</name>
    <dbReference type="NCBI Taxonomy" id="254246"/>
    <lineage>
        <taxon>Bacteria</taxon>
        <taxon>Pseudomonadati</taxon>
        <taxon>Pseudomonadota</taxon>
        <taxon>Gammaproteobacteria</taxon>
        <taxon>Legionellales</taxon>
        <taxon>Coxiellaceae</taxon>
        <taxon>Aquicella</taxon>
    </lineage>
</organism>
<accession>A0A370FXU3</accession>
<dbReference type="InterPro" id="IPR014985">
    <property type="entry name" value="WbqC"/>
</dbReference>
<dbReference type="EMBL" id="QQAX01000056">
    <property type="protein sequence ID" value="RDI36441.1"/>
    <property type="molecule type" value="Genomic_DNA"/>
</dbReference>
<protein>
    <submittedName>
        <fullName evidence="1">WbqC-like protein</fullName>
    </submittedName>
</protein>
<dbReference type="Proteomes" id="UP000254720">
    <property type="component" value="Unassembled WGS sequence"/>
</dbReference>
<sequence>MVDEFILYDDMQYTKRDWRNRNIIKTVNGLQWLTIPVEVKGKYSQKINETKISDKTWTKRHWKTITHNYSKASYFKQHSGYFEELYLNCVNEDYLSRVNFKFLQGICAFLNINTRISWSSDYLIDERLKKTERLIDLCQKTKATHYLSGPSAQAYIQANLFEAAGIEISYADYSGYLPYSQLFGKFEHGVSILDLILNMGSEAHLYLKSSPKGAINKNAVGENFIRAG</sequence>
<comment type="caution">
    <text evidence="1">The sequence shown here is derived from an EMBL/GenBank/DDBJ whole genome shotgun (WGS) entry which is preliminary data.</text>
</comment>
<evidence type="ECO:0000313" key="1">
    <source>
        <dbReference type="EMBL" id="RDI36441.1"/>
    </source>
</evidence>